<sequence>MNMFCRRCQKSFVSVRAKQQHIADSQDHHVCSKCPKHLDFEFEDELIEHLEDVHHFCVPCDRQFGAAEGLAQHDMAIHHRCRTCHRCFSSPSNLKQHSKTHMKKDIECLACPKHFVCVSAMVLHLETGYCPSGVDSGSITDIAFECRQASAYVLGGDFEFQCPMCTTPFSSMGALLQHAESDYCDERVDRGSLQDFLWFLEEQLESYVV</sequence>
<dbReference type="PANTHER" id="PTHR24379:SF121">
    <property type="entry name" value="C2H2-TYPE DOMAIN-CONTAINING PROTEIN"/>
    <property type="match status" value="1"/>
</dbReference>
<dbReference type="SMART" id="SM00355">
    <property type="entry name" value="ZnF_C2H2"/>
    <property type="match status" value="5"/>
</dbReference>
<evidence type="ECO:0000313" key="8">
    <source>
        <dbReference type="Proteomes" id="UP001140453"/>
    </source>
</evidence>
<reference evidence="7" key="1">
    <citation type="submission" date="2022-10" db="EMBL/GenBank/DDBJ databases">
        <title>Tapping the CABI collections for fungal endophytes: first genome assemblies for Collariella, Neodidymelliopsis, Ascochyta clinopodiicola, Didymella pomorum, Didymosphaeria variabile, Neocosmospora piperis and Neocucurbitaria cava.</title>
        <authorList>
            <person name="Hill R."/>
        </authorList>
    </citation>
    <scope>NUCLEOTIDE SEQUENCE</scope>
    <source>
        <strain evidence="7">IMI 355082</strain>
    </source>
</reference>
<evidence type="ECO:0000256" key="2">
    <source>
        <dbReference type="ARBA" id="ARBA00022737"/>
    </source>
</evidence>
<dbReference type="PANTHER" id="PTHR24379">
    <property type="entry name" value="KRAB AND ZINC FINGER DOMAIN-CONTAINING"/>
    <property type="match status" value="1"/>
</dbReference>
<evidence type="ECO:0000256" key="4">
    <source>
        <dbReference type="ARBA" id="ARBA00022833"/>
    </source>
</evidence>
<keyword evidence="2" id="KW-0677">Repeat</keyword>
<accession>A0A9W8YVA8</accession>
<keyword evidence="3 5" id="KW-0863">Zinc-finger</keyword>
<dbReference type="InterPro" id="IPR036236">
    <property type="entry name" value="Znf_C2H2_sf"/>
</dbReference>
<dbReference type="PROSITE" id="PS50157">
    <property type="entry name" value="ZINC_FINGER_C2H2_2"/>
    <property type="match status" value="1"/>
</dbReference>
<dbReference type="InterPro" id="IPR013087">
    <property type="entry name" value="Znf_C2H2_type"/>
</dbReference>
<dbReference type="OrthoDB" id="6105938at2759"/>
<dbReference type="Proteomes" id="UP001140453">
    <property type="component" value="Unassembled WGS sequence"/>
</dbReference>
<keyword evidence="4" id="KW-0862">Zinc</keyword>
<dbReference type="EMBL" id="JAPEVB010000003">
    <property type="protein sequence ID" value="KAJ4391094.1"/>
    <property type="molecule type" value="Genomic_DNA"/>
</dbReference>
<keyword evidence="8" id="KW-1185">Reference proteome</keyword>
<evidence type="ECO:0000256" key="3">
    <source>
        <dbReference type="ARBA" id="ARBA00022771"/>
    </source>
</evidence>
<evidence type="ECO:0000259" key="6">
    <source>
        <dbReference type="PROSITE" id="PS50157"/>
    </source>
</evidence>
<dbReference type="SUPFAM" id="SSF57667">
    <property type="entry name" value="beta-beta-alpha zinc fingers"/>
    <property type="match status" value="1"/>
</dbReference>
<protein>
    <recommendedName>
        <fullName evidence="6">C2H2-type domain-containing protein</fullName>
    </recommendedName>
</protein>
<feature type="domain" description="C2H2-type" evidence="6">
    <location>
        <begin position="79"/>
        <end position="106"/>
    </location>
</feature>
<proteinExistence type="predicted"/>
<organism evidence="7 8">
    <name type="scientific">Gnomoniopsis smithogilvyi</name>
    <dbReference type="NCBI Taxonomy" id="1191159"/>
    <lineage>
        <taxon>Eukaryota</taxon>
        <taxon>Fungi</taxon>
        <taxon>Dikarya</taxon>
        <taxon>Ascomycota</taxon>
        <taxon>Pezizomycotina</taxon>
        <taxon>Sordariomycetes</taxon>
        <taxon>Sordariomycetidae</taxon>
        <taxon>Diaporthales</taxon>
        <taxon>Gnomoniaceae</taxon>
        <taxon>Gnomoniopsis</taxon>
    </lineage>
</organism>
<dbReference type="Pfam" id="PF00096">
    <property type="entry name" value="zf-C2H2"/>
    <property type="match status" value="1"/>
</dbReference>
<gene>
    <name evidence="7" type="ORF">N0V93_004709</name>
</gene>
<name>A0A9W8YVA8_9PEZI</name>
<dbReference type="PROSITE" id="PS00028">
    <property type="entry name" value="ZINC_FINGER_C2H2_1"/>
    <property type="match status" value="1"/>
</dbReference>
<dbReference type="GO" id="GO:0008270">
    <property type="term" value="F:zinc ion binding"/>
    <property type="evidence" value="ECO:0007669"/>
    <property type="project" value="UniProtKB-KW"/>
</dbReference>
<dbReference type="AlphaFoldDB" id="A0A9W8YVA8"/>
<evidence type="ECO:0000256" key="5">
    <source>
        <dbReference type="PROSITE-ProRule" id="PRU00042"/>
    </source>
</evidence>
<dbReference type="Gene3D" id="3.30.160.60">
    <property type="entry name" value="Classic Zinc Finger"/>
    <property type="match status" value="1"/>
</dbReference>
<evidence type="ECO:0000256" key="1">
    <source>
        <dbReference type="ARBA" id="ARBA00022723"/>
    </source>
</evidence>
<evidence type="ECO:0000313" key="7">
    <source>
        <dbReference type="EMBL" id="KAJ4391094.1"/>
    </source>
</evidence>
<keyword evidence="1" id="KW-0479">Metal-binding</keyword>
<comment type="caution">
    <text evidence="7">The sequence shown here is derived from an EMBL/GenBank/DDBJ whole genome shotgun (WGS) entry which is preliminary data.</text>
</comment>